<dbReference type="Pfam" id="PF01315">
    <property type="entry name" value="Ald_Xan_dh_C"/>
    <property type="match status" value="1"/>
</dbReference>
<dbReference type="InterPro" id="IPR016208">
    <property type="entry name" value="Ald_Oxase/xanthine_DH-like"/>
</dbReference>
<feature type="domain" description="Aldehyde oxidase/xanthine dehydrogenase a/b hammerhead" evidence="3">
    <location>
        <begin position="30"/>
        <end position="150"/>
    </location>
</feature>
<dbReference type="InterPro" id="IPR008274">
    <property type="entry name" value="AldOxase/xan_DH_MoCoBD1"/>
</dbReference>
<dbReference type="GO" id="GO:0016491">
    <property type="term" value="F:oxidoreductase activity"/>
    <property type="evidence" value="ECO:0007669"/>
    <property type="project" value="UniProtKB-KW"/>
</dbReference>
<dbReference type="SUPFAM" id="SSF54665">
    <property type="entry name" value="CO dehydrogenase molybdoprotein N-domain-like"/>
    <property type="match status" value="1"/>
</dbReference>
<accession>A0A512NHH1</accession>
<evidence type="ECO:0000313" key="5">
    <source>
        <dbReference type="Proteomes" id="UP000321058"/>
    </source>
</evidence>
<organism evidence="4 5">
    <name type="scientific">Reyranella soli</name>
    <dbReference type="NCBI Taxonomy" id="1230389"/>
    <lineage>
        <taxon>Bacteria</taxon>
        <taxon>Pseudomonadati</taxon>
        <taxon>Pseudomonadota</taxon>
        <taxon>Alphaproteobacteria</taxon>
        <taxon>Hyphomicrobiales</taxon>
        <taxon>Reyranellaceae</taxon>
        <taxon>Reyranella</taxon>
    </lineage>
</organism>
<evidence type="ECO:0000259" key="3">
    <source>
        <dbReference type="SMART" id="SM01008"/>
    </source>
</evidence>
<dbReference type="RefSeq" id="WP_147153603.1">
    <property type="nucleotide sequence ID" value="NZ_BKAJ01000099.1"/>
</dbReference>
<dbReference type="PANTHER" id="PTHR11908:SF132">
    <property type="entry name" value="ALDEHYDE OXIDASE 1-RELATED"/>
    <property type="match status" value="1"/>
</dbReference>
<dbReference type="EMBL" id="BKAJ01000099">
    <property type="protein sequence ID" value="GEP58407.1"/>
    <property type="molecule type" value="Genomic_DNA"/>
</dbReference>
<name>A0A512NHH1_9HYPH</name>
<dbReference type="InterPro" id="IPR000674">
    <property type="entry name" value="Ald_Oxase/Xan_DH_a/b"/>
</dbReference>
<protein>
    <submittedName>
        <fullName evidence="4">Carbon monoxide dehydrogenase</fullName>
    </submittedName>
</protein>
<dbReference type="SUPFAM" id="SSF56003">
    <property type="entry name" value="Molybdenum cofactor-binding domain"/>
    <property type="match status" value="1"/>
</dbReference>
<evidence type="ECO:0000256" key="2">
    <source>
        <dbReference type="ARBA" id="ARBA00023002"/>
    </source>
</evidence>
<dbReference type="Proteomes" id="UP000321058">
    <property type="component" value="Unassembled WGS sequence"/>
</dbReference>
<reference evidence="4 5" key="1">
    <citation type="submission" date="2019-07" db="EMBL/GenBank/DDBJ databases">
        <title>Whole genome shotgun sequence of Reyranella soli NBRC 108950.</title>
        <authorList>
            <person name="Hosoyama A."/>
            <person name="Uohara A."/>
            <person name="Ohji S."/>
            <person name="Ichikawa N."/>
        </authorList>
    </citation>
    <scope>NUCLEOTIDE SEQUENCE [LARGE SCALE GENOMIC DNA]</scope>
    <source>
        <strain evidence="4 5">NBRC 108950</strain>
    </source>
</reference>
<evidence type="ECO:0000256" key="1">
    <source>
        <dbReference type="ARBA" id="ARBA00022505"/>
    </source>
</evidence>
<gene>
    <name evidence="4" type="ORF">RSO01_55730</name>
</gene>
<comment type="caution">
    <text evidence="4">The sequence shown here is derived from an EMBL/GenBank/DDBJ whole genome shotgun (WGS) entry which is preliminary data.</text>
</comment>
<keyword evidence="1" id="KW-0500">Molybdenum</keyword>
<sequence length="780" mass="83123">MDSYDDTELALMKFGVGQPVPRMEDPTLLRGQGRYTDDINLAGQAYAVMVRSRIAHGLLKGIDTAAARAMPGVLAIYTHADLDAAGFGPLKCPMNIPQRDGSPMKTPPRPSLATGKVRFVGEAVACVVAETAVQAKDAAEAVELDIEELPAVTTPAEGLKPGAPQIHDDAPGNLALDFHYGDAEAVKKAFAEAAHVTRLDIISNRIVVNPMEPRSAIGSYDSKTERWTLNVGCQGVMGLRGGLARDVLKVPADKVRVLTGNVGGSFGMKSQVYPEYGPLLLAAKLLGRPVKWTDERSESFLSDHHGRDHQRVAELALDKNGRFLAVRLSGTGNAGAYIYPPMPATTNAVKNIIDVYATPAMEVNSKVVFTNTTPIGAYRGAGRPEGNYYMERLIDTAAREMGIDKVELRRRNHIAPTQMPYKAPSAMNYDSGEFTTVLDKALVAADWQGFDKRKAESRARGKLRGRGIGSYLEVTGPPAKEYGGVRFEADGTITMLSGTLDYGQGHATPFAQVLGGKLGIPVTRFRLLQGDSDQLKVGGGTGGSKSALVASQAFLEAGDKVIEQGKQIAAHVLEASAVDIEFLRGRFVIAGTDRGIGILELADKLRAGLKLPADVPQSLDVSHISDNPPFSFPNGCHIAEVEIDRDTGVIEVVRYSMVNDFGTIINPMLTAGQAHGGVMQGIGQALMERTVYDPQGQPVAGSYMDYALPRAADAPDMSVQNHSVPCKTNLLGVKGCGEAGCAGALPSVMNAVVDALSEFGVTHIDMPVTPEKVWRALNGA</sequence>
<dbReference type="Gene3D" id="3.30.365.10">
    <property type="entry name" value="Aldehyde oxidase/xanthine dehydrogenase, molybdopterin binding domain"/>
    <property type="match status" value="4"/>
</dbReference>
<proteinExistence type="predicted"/>
<dbReference type="OrthoDB" id="7374166at2"/>
<dbReference type="InterPro" id="IPR046867">
    <property type="entry name" value="AldOxase/xan_DH_MoCoBD2"/>
</dbReference>
<dbReference type="SMART" id="SM01008">
    <property type="entry name" value="Ald_Xan_dh_C"/>
    <property type="match status" value="1"/>
</dbReference>
<dbReference type="PANTHER" id="PTHR11908">
    <property type="entry name" value="XANTHINE DEHYDROGENASE"/>
    <property type="match status" value="1"/>
</dbReference>
<dbReference type="GO" id="GO:0005506">
    <property type="term" value="F:iron ion binding"/>
    <property type="evidence" value="ECO:0007669"/>
    <property type="project" value="InterPro"/>
</dbReference>
<dbReference type="InterPro" id="IPR037165">
    <property type="entry name" value="AldOxase/xan_DH_Mopterin-bd_sf"/>
</dbReference>
<keyword evidence="2" id="KW-0560">Oxidoreductase</keyword>
<keyword evidence="5" id="KW-1185">Reference proteome</keyword>
<dbReference type="Gene3D" id="3.90.1170.50">
    <property type="entry name" value="Aldehyde oxidase/xanthine dehydrogenase, a/b hammerhead"/>
    <property type="match status" value="1"/>
</dbReference>
<dbReference type="Pfam" id="PF02738">
    <property type="entry name" value="MoCoBD_1"/>
    <property type="match status" value="1"/>
</dbReference>
<dbReference type="AlphaFoldDB" id="A0A512NHH1"/>
<dbReference type="Pfam" id="PF20256">
    <property type="entry name" value="MoCoBD_2"/>
    <property type="match status" value="1"/>
</dbReference>
<evidence type="ECO:0000313" key="4">
    <source>
        <dbReference type="EMBL" id="GEP58407.1"/>
    </source>
</evidence>
<dbReference type="InterPro" id="IPR036856">
    <property type="entry name" value="Ald_Oxase/Xan_DH_a/b_sf"/>
</dbReference>